<gene>
    <name evidence="1" type="ORF">ACFYU5_18950</name>
</gene>
<dbReference type="Pfam" id="PF19698">
    <property type="entry name" value="DUF6197"/>
    <property type="match status" value="1"/>
</dbReference>
<dbReference type="Proteomes" id="UP001601442">
    <property type="component" value="Unassembled WGS sequence"/>
</dbReference>
<protein>
    <submittedName>
        <fullName evidence="1">Uncharacterized protein</fullName>
    </submittedName>
</protein>
<sequence>MTPEEILNQAADLIEAAPKLSKGAYSAYEAELDDRGYESGLHVRWDETDENKECFCTMGAIYRVLKISPINNSRSVAKADLLHAIRKAIGFGDLTLAEIEGCIYGWNDSAERTKDEVVQTLRVASILAREVS</sequence>
<name>A0ABW6P5S6_9NOCA</name>
<accession>A0ABW6P5S6</accession>
<dbReference type="InterPro" id="IPR045677">
    <property type="entry name" value="DUF6197"/>
</dbReference>
<comment type="caution">
    <text evidence="1">The sequence shown here is derived from an EMBL/GenBank/DDBJ whole genome shotgun (WGS) entry which is preliminary data.</text>
</comment>
<reference evidence="1 2" key="1">
    <citation type="submission" date="2024-10" db="EMBL/GenBank/DDBJ databases">
        <title>The Natural Products Discovery Center: Release of the First 8490 Sequenced Strains for Exploring Actinobacteria Biosynthetic Diversity.</title>
        <authorList>
            <person name="Kalkreuter E."/>
            <person name="Kautsar S.A."/>
            <person name="Yang D."/>
            <person name="Bader C.D."/>
            <person name="Teijaro C.N."/>
            <person name="Fluegel L."/>
            <person name="Davis C.M."/>
            <person name="Simpson J.R."/>
            <person name="Lauterbach L."/>
            <person name="Steele A.D."/>
            <person name="Gui C."/>
            <person name="Meng S."/>
            <person name="Li G."/>
            <person name="Viehrig K."/>
            <person name="Ye F."/>
            <person name="Su P."/>
            <person name="Kiefer A.F."/>
            <person name="Nichols A."/>
            <person name="Cepeda A.J."/>
            <person name="Yan W."/>
            <person name="Fan B."/>
            <person name="Jiang Y."/>
            <person name="Adhikari A."/>
            <person name="Zheng C.-J."/>
            <person name="Schuster L."/>
            <person name="Cowan T.M."/>
            <person name="Smanski M.J."/>
            <person name="Chevrette M.G."/>
            <person name="De Carvalho L.P.S."/>
            <person name="Shen B."/>
        </authorList>
    </citation>
    <scope>NUCLEOTIDE SEQUENCE [LARGE SCALE GENOMIC DNA]</scope>
    <source>
        <strain evidence="1 2">NPDC004119</strain>
    </source>
</reference>
<evidence type="ECO:0000313" key="2">
    <source>
        <dbReference type="Proteomes" id="UP001601442"/>
    </source>
</evidence>
<evidence type="ECO:0000313" key="1">
    <source>
        <dbReference type="EMBL" id="MFF0498491.1"/>
    </source>
</evidence>
<dbReference type="RefSeq" id="WP_387395970.1">
    <property type="nucleotide sequence ID" value="NZ_JBIAMT010000003.1"/>
</dbReference>
<proteinExistence type="predicted"/>
<keyword evidence="2" id="KW-1185">Reference proteome</keyword>
<dbReference type="EMBL" id="JBIAMT010000003">
    <property type="protein sequence ID" value="MFF0498491.1"/>
    <property type="molecule type" value="Genomic_DNA"/>
</dbReference>
<organism evidence="1 2">
    <name type="scientific">Nocardia aobensis</name>
    <dbReference type="NCBI Taxonomy" id="257277"/>
    <lineage>
        <taxon>Bacteria</taxon>
        <taxon>Bacillati</taxon>
        <taxon>Actinomycetota</taxon>
        <taxon>Actinomycetes</taxon>
        <taxon>Mycobacteriales</taxon>
        <taxon>Nocardiaceae</taxon>
        <taxon>Nocardia</taxon>
    </lineage>
</organism>